<gene>
    <name evidence="2" type="ORF">DB31_4174</name>
</gene>
<dbReference type="RefSeq" id="WP_044197747.1">
    <property type="nucleotide sequence ID" value="NZ_JMCB01000023.1"/>
</dbReference>
<dbReference type="EMBL" id="JMCB01000023">
    <property type="protein sequence ID" value="KFE62068.1"/>
    <property type="molecule type" value="Genomic_DNA"/>
</dbReference>
<organism evidence="2 3">
    <name type="scientific">Hyalangium minutum</name>
    <dbReference type="NCBI Taxonomy" id="394096"/>
    <lineage>
        <taxon>Bacteria</taxon>
        <taxon>Pseudomonadati</taxon>
        <taxon>Myxococcota</taxon>
        <taxon>Myxococcia</taxon>
        <taxon>Myxococcales</taxon>
        <taxon>Cystobacterineae</taxon>
        <taxon>Archangiaceae</taxon>
        <taxon>Hyalangium</taxon>
    </lineage>
</organism>
<accession>A0A085W305</accession>
<reference evidence="2 3" key="1">
    <citation type="submission" date="2014-04" db="EMBL/GenBank/DDBJ databases">
        <title>Genome assembly of Hyalangium minutum DSM 14724.</title>
        <authorList>
            <person name="Sharma G."/>
            <person name="Subramanian S."/>
        </authorList>
    </citation>
    <scope>NUCLEOTIDE SEQUENCE [LARGE SCALE GENOMIC DNA]</scope>
    <source>
        <strain evidence="2 3">DSM 14724</strain>
    </source>
</reference>
<name>A0A085W305_9BACT</name>
<comment type="caution">
    <text evidence="2">The sequence shown here is derived from an EMBL/GenBank/DDBJ whole genome shotgun (WGS) entry which is preliminary data.</text>
</comment>
<proteinExistence type="predicted"/>
<evidence type="ECO:0000256" key="1">
    <source>
        <dbReference type="SAM" id="MobiDB-lite"/>
    </source>
</evidence>
<evidence type="ECO:0000313" key="2">
    <source>
        <dbReference type="EMBL" id="KFE62068.1"/>
    </source>
</evidence>
<dbReference type="AlphaFoldDB" id="A0A085W305"/>
<protein>
    <submittedName>
        <fullName evidence="2">Uncharacterized protein</fullName>
    </submittedName>
</protein>
<dbReference type="Proteomes" id="UP000028725">
    <property type="component" value="Unassembled WGS sequence"/>
</dbReference>
<sequence>MTMPMFVAEGMNLRDWFAGQLLAARLARADTTQAELQNGAEMAKWAYGMAQALMAQREKIYAEEEHAMWGPPPEPDEPSPGSKPK</sequence>
<dbReference type="STRING" id="394096.DB31_4174"/>
<evidence type="ECO:0000313" key="3">
    <source>
        <dbReference type="Proteomes" id="UP000028725"/>
    </source>
</evidence>
<feature type="region of interest" description="Disordered" evidence="1">
    <location>
        <begin position="64"/>
        <end position="85"/>
    </location>
</feature>
<keyword evidence="3" id="KW-1185">Reference proteome</keyword>